<comment type="caution">
    <text evidence="5">The sequence shown here is derived from an EMBL/GenBank/DDBJ whole genome shotgun (WGS) entry which is preliminary data.</text>
</comment>
<dbReference type="Pfam" id="PF12796">
    <property type="entry name" value="Ank_2"/>
    <property type="match status" value="1"/>
</dbReference>
<dbReference type="InterPro" id="IPR036770">
    <property type="entry name" value="Ankyrin_rpt-contain_sf"/>
</dbReference>
<feature type="region of interest" description="Disordered" evidence="4">
    <location>
        <begin position="1355"/>
        <end position="1382"/>
    </location>
</feature>
<accession>A0A196S5X9</accession>
<dbReference type="PANTHER" id="PTHR24198">
    <property type="entry name" value="ANKYRIN REPEAT AND PROTEIN KINASE DOMAIN-CONTAINING PROTEIN"/>
    <property type="match status" value="1"/>
</dbReference>
<evidence type="ECO:0000256" key="3">
    <source>
        <dbReference type="PROSITE-ProRule" id="PRU00023"/>
    </source>
</evidence>
<feature type="region of interest" description="Disordered" evidence="4">
    <location>
        <begin position="1446"/>
        <end position="1471"/>
    </location>
</feature>
<evidence type="ECO:0000313" key="5">
    <source>
        <dbReference type="EMBL" id="OAO12473.1"/>
    </source>
</evidence>
<feature type="region of interest" description="Disordered" evidence="4">
    <location>
        <begin position="1072"/>
        <end position="1119"/>
    </location>
</feature>
<feature type="repeat" description="ANK" evidence="3">
    <location>
        <begin position="283"/>
        <end position="315"/>
    </location>
</feature>
<dbReference type="Proteomes" id="UP000078348">
    <property type="component" value="Unassembled WGS sequence"/>
</dbReference>
<dbReference type="Gene3D" id="1.25.40.20">
    <property type="entry name" value="Ankyrin repeat-containing domain"/>
    <property type="match status" value="3"/>
</dbReference>
<keyword evidence="2 3" id="KW-0040">ANK repeat</keyword>
<dbReference type="STRING" id="478820.A0A196S5X9"/>
<protein>
    <submittedName>
        <fullName evidence="5">Ankyrin repeat protein</fullName>
    </submittedName>
</protein>
<sequence>MGFDVDSCSCGFDGKQVYMTPRCHQALVRQMNTVDMTRRSPTYEMRLAKYADRGFEVEVPSLQRANIDPMIFEKPWDEVQGLSKLLLLEKLRTPEARYAYRERSTNAHSIESYKEQRMMEDPFLKKRLEYSSEKASDYSTVFLPWGPTWTAKRIRKLMLTKDIVLNSDWSELFTSRGYHTHPCFVGTLEEVIQDCCGHCPPVPASVDRESLECFVSGPLSFLVDDPGRQTIGSFHPITDGDWSAGAYLAKDAEELMQAANSNNVELVRELVRGGVDVNTTDSLGRTALHIAALSDCRAAVEALLDLGADATLHMKDGRSVLHIAAEYGYLALLELLLKRLKLGKKEAAEGEVSPEGLDLDEANKTTQMTALHYAVLFGHVDCCEFLLENGATCDQMIWSADKSTGVSVMVLAAHCECFSKQVAIDLYCLLHRFGASLKVVDKQLNNVMHMLCRFNYVGFVGYLMEHDPIAASLCSDLNMQGLNVVGVAINNGFYTLAKCLIDAGAALRATEEDVKKVNMKMRLQGNQYYNNIQLENCQPPLIMAMNRQRWTDSCYDFCKYLIEKGENLNESVNNATVLDCLLSSQPYKTEALLRREDAVNRVTNKRMAEQQEALLKEQKEGSYTYAVLANSIRELKDDKAAQTTLEQQLQNWRDGHESYARFYELFDSHGAMMEAELQKMGQGAAKKVATGNRRGGRMMLGARVSSNAQTECVTVVDGAVLRGKARIEALLKNLTEQVAKREEAQEQGQLQHDIFGYNVFTVYSEPREYGWRNDAQVREADAAKYCELFEAVHDNDLEKVRALCTPNEKGECVMVSCAGAKGLTPLALAANRGHKAMLHLLFELLDKQYTPIPVVKKVSQGDKFSNYALVTGETEERNEFVDPNASTATLINPCPPNVVLMENSTFDMRGNRRYFSRPKQSRSYGFSNRYSNMEQEEEDNKTEQASLMEYLVYRGDAEWFAAAMEDLRALSEKTFAKQLAANMVKEEERKEKSLLAVMFTSTTQNRWYSSSQSSPANVLEVCMMNDAAEELRVLVRYTFGSLNVLREQDVAPKEKKVKRKLESVVCDEESDSEYDSECYSYSEEEEEEKKEEMDVEDDEEEKEEEEEVESEYADSDEEEMRAMRQFRDEGKQDTARLRNVIHPLVLAVRYDAGACAKYLLNEKKVAEDVTALTTLNPALGAVIAQAGGVTAVCARVFGPESLKKQGRVLLQAAVLLDDVESFKRNAAQFREDGFDTVQLAKSSKAFASLLEFAVDRQCFNCAAYLLQNCEFREKEVVSAYSLLAGQVSGMNVSLEPTPQTRPRRGQKDSSVKLYAAMVRLIQLIPAGLKERVLGMLVKTFMQVNRVHLAEDLMQQAAQSPESGEGGEKTEGGEGGEKTEGGLKELEEMDGMVEYVVNAMNAEGMRFLIDTLGLKAKLMKENPRGYTVIEQVMAKYIEEAVHARAVRESSGEDQMEVEKKTEKKELELEKGSEEEKTRVKLYRLLRNEPQRVAAMLELVLKASDGQKRELVTMEDVQKRVKKDAQQVSKNARGRRCVAPRKQDAEYTYKCNATTQALEQTQKRVERCA</sequence>
<gene>
    <name evidence="5" type="ORF">AV274_5828</name>
</gene>
<feature type="repeat" description="ANK" evidence="3">
    <location>
        <begin position="316"/>
        <end position="339"/>
    </location>
</feature>
<proteinExistence type="predicted"/>
<reference evidence="5 6" key="1">
    <citation type="submission" date="2016-05" db="EMBL/GenBank/DDBJ databases">
        <title>Nuclear genome of Blastocystis sp. subtype 1 NandII.</title>
        <authorList>
            <person name="Gentekaki E."/>
            <person name="Curtis B."/>
            <person name="Stairs C."/>
            <person name="Eme L."/>
            <person name="Herman E."/>
            <person name="Klimes V."/>
            <person name="Arias M.C."/>
            <person name="Elias M."/>
            <person name="Hilliou F."/>
            <person name="Klute M."/>
            <person name="Malik S.-B."/>
            <person name="Pightling A."/>
            <person name="Rachubinski R."/>
            <person name="Salas D."/>
            <person name="Schlacht A."/>
            <person name="Suga H."/>
            <person name="Archibald J."/>
            <person name="Ball S.G."/>
            <person name="Clark G."/>
            <person name="Dacks J."/>
            <person name="Van Der Giezen M."/>
            <person name="Tsaousis A."/>
            <person name="Roger A."/>
        </authorList>
    </citation>
    <scope>NUCLEOTIDE SEQUENCE [LARGE SCALE GENOMIC DNA]</scope>
    <source>
        <strain evidence="6">ATCC 50177 / NandII</strain>
    </source>
</reference>
<dbReference type="SUPFAM" id="SSF48403">
    <property type="entry name" value="Ankyrin repeat"/>
    <property type="match status" value="2"/>
</dbReference>
<name>A0A196S5X9_BLAHN</name>
<keyword evidence="6" id="KW-1185">Reference proteome</keyword>
<keyword evidence="1" id="KW-0677">Repeat</keyword>
<evidence type="ECO:0000256" key="4">
    <source>
        <dbReference type="SAM" id="MobiDB-lite"/>
    </source>
</evidence>
<dbReference type="InterPro" id="IPR002110">
    <property type="entry name" value="Ankyrin_rpt"/>
</dbReference>
<dbReference type="Pfam" id="PF00023">
    <property type="entry name" value="Ank"/>
    <property type="match status" value="1"/>
</dbReference>
<evidence type="ECO:0000256" key="1">
    <source>
        <dbReference type="ARBA" id="ARBA00022737"/>
    </source>
</evidence>
<dbReference type="PROSITE" id="PS50088">
    <property type="entry name" value="ANK_REPEAT"/>
    <property type="match status" value="4"/>
</dbReference>
<dbReference type="EMBL" id="LXWW01000543">
    <property type="protein sequence ID" value="OAO12473.1"/>
    <property type="molecule type" value="Genomic_DNA"/>
</dbReference>
<feature type="compositionally biased region" description="Basic and acidic residues" evidence="4">
    <location>
        <begin position="1365"/>
        <end position="1382"/>
    </location>
</feature>
<feature type="repeat" description="ANK" evidence="3">
    <location>
        <begin position="366"/>
        <end position="391"/>
    </location>
</feature>
<dbReference type="PANTHER" id="PTHR24198:SF165">
    <property type="entry name" value="ANKYRIN REPEAT-CONTAINING PROTEIN-RELATED"/>
    <property type="match status" value="1"/>
</dbReference>
<dbReference type="OrthoDB" id="20872at2759"/>
<dbReference type="PROSITE" id="PS50297">
    <property type="entry name" value="ANK_REP_REGION"/>
    <property type="match status" value="3"/>
</dbReference>
<dbReference type="SMART" id="SM00248">
    <property type="entry name" value="ANK"/>
    <property type="match status" value="9"/>
</dbReference>
<feature type="repeat" description="ANK" evidence="3">
    <location>
        <begin position="250"/>
        <end position="282"/>
    </location>
</feature>
<evidence type="ECO:0000313" key="6">
    <source>
        <dbReference type="Proteomes" id="UP000078348"/>
    </source>
</evidence>
<organism evidence="5 6">
    <name type="scientific">Blastocystis sp. subtype 1 (strain ATCC 50177 / NandII)</name>
    <dbReference type="NCBI Taxonomy" id="478820"/>
    <lineage>
        <taxon>Eukaryota</taxon>
        <taxon>Sar</taxon>
        <taxon>Stramenopiles</taxon>
        <taxon>Bigyra</taxon>
        <taxon>Opalozoa</taxon>
        <taxon>Opalinata</taxon>
        <taxon>Blastocystidae</taxon>
        <taxon>Blastocystis</taxon>
    </lineage>
</organism>
<evidence type="ECO:0000256" key="2">
    <source>
        <dbReference type="ARBA" id="ARBA00023043"/>
    </source>
</evidence>